<dbReference type="Pfam" id="PF11958">
    <property type="entry name" value="DUF3472"/>
    <property type="match status" value="1"/>
</dbReference>
<evidence type="ECO:0000256" key="1">
    <source>
        <dbReference type="SAM" id="SignalP"/>
    </source>
</evidence>
<organism evidence="2 3">
    <name type="scientific">Methylosinus sporium</name>
    <dbReference type="NCBI Taxonomy" id="428"/>
    <lineage>
        <taxon>Bacteria</taxon>
        <taxon>Pseudomonadati</taxon>
        <taxon>Pseudomonadota</taxon>
        <taxon>Alphaproteobacteria</taxon>
        <taxon>Hyphomicrobiales</taxon>
        <taxon>Methylocystaceae</taxon>
        <taxon>Methylosinus</taxon>
    </lineage>
</organism>
<reference evidence="2 3" key="1">
    <citation type="submission" date="2019-07" db="EMBL/GenBank/DDBJ databases">
        <title>Ln-dependent methylotrophs.</title>
        <authorList>
            <person name="Tani A."/>
        </authorList>
    </citation>
    <scope>NUCLEOTIDE SEQUENCE [LARGE SCALE GENOMIC DNA]</scope>
    <source>
        <strain evidence="2 3">SM89A</strain>
    </source>
</reference>
<dbReference type="InterPro" id="IPR021862">
    <property type="entry name" value="DUF3472"/>
</dbReference>
<dbReference type="EMBL" id="VJMF01000002">
    <property type="protein sequence ID" value="TRL38318.1"/>
    <property type="molecule type" value="Genomic_DNA"/>
</dbReference>
<dbReference type="RefSeq" id="WP_142861340.1">
    <property type="nucleotide sequence ID" value="NZ_VJMF01000002.1"/>
</dbReference>
<gene>
    <name evidence="2" type="ORF">FM996_00350</name>
</gene>
<accession>A0A549T8X0</accession>
<dbReference type="AlphaFoldDB" id="A0A549T8X0"/>
<sequence>MRFFVAFLCNIAAMTFAGSCFAFSPTYFTWPDHSGYNLDQILRIERAPTPEFGGFFWSHQFYVGDKSDHDTMYMGLQQQQDGRRNVIMSIFYKPTTVVDAKSVKCPLPADRYISCQASQKAGDQAPGAQIVATYPWVEGRDYRLRVWNVDGSWWNFYVMDMTTKEETLFGSIDSQDFPKGRLNPTNSSVQWEEVFGGQQSRGDCAYSPQKVVWTSPTMDNLGVAPKTYGYDGTQAPFKIFPEAGNRHYETLTCPLGGVPMGNYGASACYYLGDAGKSCSEVCTSARTLPTTTCSAAVPYTLGGIASDRVTSPYLGTPGQGGDVGRCDSVLAALQLPKAEAGTRINPQEGLGCHRYPPKSWWLLTPDTTAASSAPGAQRVCGCGP</sequence>
<feature type="chain" id="PRO_5022108061" description="Secreted protein" evidence="1">
    <location>
        <begin position="23"/>
        <end position="384"/>
    </location>
</feature>
<keyword evidence="1" id="KW-0732">Signal</keyword>
<feature type="signal peptide" evidence="1">
    <location>
        <begin position="1"/>
        <end position="22"/>
    </location>
</feature>
<evidence type="ECO:0008006" key="4">
    <source>
        <dbReference type="Google" id="ProtNLM"/>
    </source>
</evidence>
<evidence type="ECO:0000313" key="2">
    <source>
        <dbReference type="EMBL" id="TRL38318.1"/>
    </source>
</evidence>
<proteinExistence type="predicted"/>
<dbReference type="Proteomes" id="UP000316781">
    <property type="component" value="Unassembled WGS sequence"/>
</dbReference>
<name>A0A549T8X0_METSR</name>
<comment type="caution">
    <text evidence="2">The sequence shown here is derived from an EMBL/GenBank/DDBJ whole genome shotgun (WGS) entry which is preliminary data.</text>
</comment>
<dbReference type="PROSITE" id="PS51257">
    <property type="entry name" value="PROKAR_LIPOPROTEIN"/>
    <property type="match status" value="1"/>
</dbReference>
<evidence type="ECO:0000313" key="3">
    <source>
        <dbReference type="Proteomes" id="UP000316781"/>
    </source>
</evidence>
<protein>
    <recommendedName>
        <fullName evidence="4">Secreted protein</fullName>
    </recommendedName>
</protein>